<feature type="transmembrane region" description="Helical" evidence="8">
    <location>
        <begin position="283"/>
        <end position="305"/>
    </location>
</feature>
<dbReference type="Proteomes" id="UP000320338">
    <property type="component" value="Unassembled WGS sequence"/>
</dbReference>
<protein>
    <submittedName>
        <fullName evidence="9">Iron(III) ABC transporter permease</fullName>
    </submittedName>
</protein>
<dbReference type="Pfam" id="PF01032">
    <property type="entry name" value="FecCD"/>
    <property type="match status" value="1"/>
</dbReference>
<dbReference type="PANTHER" id="PTHR30472">
    <property type="entry name" value="FERRIC ENTEROBACTIN TRANSPORT SYSTEM PERMEASE PROTEIN"/>
    <property type="match status" value="1"/>
</dbReference>
<evidence type="ECO:0000313" key="9">
    <source>
        <dbReference type="EMBL" id="GEC19862.1"/>
    </source>
</evidence>
<feature type="transmembrane region" description="Helical" evidence="8">
    <location>
        <begin position="85"/>
        <end position="110"/>
    </location>
</feature>
<dbReference type="EMBL" id="BJNG01000016">
    <property type="protein sequence ID" value="GEC19862.1"/>
    <property type="molecule type" value="Genomic_DNA"/>
</dbReference>
<dbReference type="InterPro" id="IPR037294">
    <property type="entry name" value="ABC_BtuC-like"/>
</dbReference>
<accession>A0A4Y3WLT8</accession>
<keyword evidence="10" id="KW-1185">Reference proteome</keyword>
<evidence type="ECO:0000256" key="1">
    <source>
        <dbReference type="ARBA" id="ARBA00004651"/>
    </source>
</evidence>
<evidence type="ECO:0000256" key="8">
    <source>
        <dbReference type="SAM" id="Phobius"/>
    </source>
</evidence>
<keyword evidence="6 8" id="KW-1133">Transmembrane helix</keyword>
<dbReference type="AlphaFoldDB" id="A0A4Y3WLT8"/>
<feature type="transmembrane region" description="Helical" evidence="8">
    <location>
        <begin position="312"/>
        <end position="331"/>
    </location>
</feature>
<evidence type="ECO:0000256" key="6">
    <source>
        <dbReference type="ARBA" id="ARBA00022989"/>
    </source>
</evidence>
<evidence type="ECO:0000256" key="5">
    <source>
        <dbReference type="ARBA" id="ARBA00022692"/>
    </source>
</evidence>
<comment type="subcellular location">
    <subcellularLocation>
        <location evidence="1">Cell membrane</location>
        <topology evidence="1">Multi-pass membrane protein</topology>
    </subcellularLocation>
</comment>
<feature type="transmembrane region" description="Helical" evidence="8">
    <location>
        <begin position="122"/>
        <end position="143"/>
    </location>
</feature>
<proteinExistence type="inferred from homology"/>
<reference evidence="9 10" key="1">
    <citation type="submission" date="2019-06" db="EMBL/GenBank/DDBJ databases">
        <title>Whole genome shotgun sequence of Pseudonocardia hydrocarbonoxydans NBRC 14498.</title>
        <authorList>
            <person name="Hosoyama A."/>
            <person name="Uohara A."/>
            <person name="Ohji S."/>
            <person name="Ichikawa N."/>
        </authorList>
    </citation>
    <scope>NUCLEOTIDE SEQUENCE [LARGE SCALE GENOMIC DNA]</scope>
    <source>
        <strain evidence="9 10">NBRC 14498</strain>
    </source>
</reference>
<evidence type="ECO:0000256" key="7">
    <source>
        <dbReference type="ARBA" id="ARBA00023136"/>
    </source>
</evidence>
<dbReference type="GO" id="GO:0005886">
    <property type="term" value="C:plasma membrane"/>
    <property type="evidence" value="ECO:0007669"/>
    <property type="project" value="UniProtKB-SubCell"/>
</dbReference>
<gene>
    <name evidence="9" type="ORF">PHY01_21450</name>
</gene>
<dbReference type="GO" id="GO:0022857">
    <property type="term" value="F:transmembrane transporter activity"/>
    <property type="evidence" value="ECO:0007669"/>
    <property type="project" value="InterPro"/>
</dbReference>
<comment type="similarity">
    <text evidence="2">Belongs to the binding-protein-dependent transport system permease family. FecCD subfamily.</text>
</comment>
<dbReference type="InterPro" id="IPR000522">
    <property type="entry name" value="ABC_transptr_permease_BtuC"/>
</dbReference>
<keyword evidence="5 8" id="KW-0812">Transmembrane</keyword>
<comment type="caution">
    <text evidence="9">The sequence shown here is derived from an EMBL/GenBank/DDBJ whole genome shotgun (WGS) entry which is preliminary data.</text>
</comment>
<dbReference type="PANTHER" id="PTHR30472:SF41">
    <property type="entry name" value="TRANSPORT SYSTEM PERMEASE PROTEIN"/>
    <property type="match status" value="1"/>
</dbReference>
<feature type="transmembrane region" description="Helical" evidence="8">
    <location>
        <begin position="198"/>
        <end position="219"/>
    </location>
</feature>
<evidence type="ECO:0000256" key="3">
    <source>
        <dbReference type="ARBA" id="ARBA00022448"/>
    </source>
</evidence>
<sequence length="338" mass="32654">MAVGLLGVGAVVALVLAVAVGPVVVSPYDTVAVLLGLTPADPAAPVLIGTVRVPRALTAALAGAALGVAGLQLQTLFRNPLAEPYVLGVSAGASLGVALAVAGTGGGAAGTFAAGLAGAGRAGTVVAAALGAGIVLGVVLLLSRWVRSGVVLLIVGVMLGSLATAAVSLLLTLVDPQRAQQFVVWGLGSFSGTSGADLAVFAPVVAVGLVVALAGAKALDALLLGEDHARSVGVRIGRVRLVVLASSAVLAGAVTAYCGPVAFLGMAVPHLARLAVGSSGHRVLLPAALLTGAGVALACAVAAHLPWLPGPVPVNVITSVVGAPVVITVLIRSRTVNA</sequence>
<dbReference type="RefSeq" id="WP_246085822.1">
    <property type="nucleotide sequence ID" value="NZ_BAAARZ010000004.1"/>
</dbReference>
<feature type="transmembrane region" description="Helical" evidence="8">
    <location>
        <begin position="150"/>
        <end position="174"/>
    </location>
</feature>
<dbReference type="GO" id="GO:0033214">
    <property type="term" value="P:siderophore-iron import into cell"/>
    <property type="evidence" value="ECO:0007669"/>
    <property type="project" value="TreeGrafter"/>
</dbReference>
<evidence type="ECO:0000313" key="10">
    <source>
        <dbReference type="Proteomes" id="UP000320338"/>
    </source>
</evidence>
<evidence type="ECO:0000256" key="2">
    <source>
        <dbReference type="ARBA" id="ARBA00007935"/>
    </source>
</evidence>
<feature type="transmembrane region" description="Helical" evidence="8">
    <location>
        <begin position="56"/>
        <end position="73"/>
    </location>
</feature>
<name>A0A4Y3WLT8_9PSEU</name>
<feature type="transmembrane region" description="Helical" evidence="8">
    <location>
        <begin position="239"/>
        <end position="263"/>
    </location>
</feature>
<keyword evidence="4" id="KW-1003">Cell membrane</keyword>
<dbReference type="CDD" id="cd06550">
    <property type="entry name" value="TM_ABC_iron-siderophores_like"/>
    <property type="match status" value="1"/>
</dbReference>
<evidence type="ECO:0000256" key="4">
    <source>
        <dbReference type="ARBA" id="ARBA00022475"/>
    </source>
</evidence>
<keyword evidence="3" id="KW-0813">Transport</keyword>
<dbReference type="SUPFAM" id="SSF81345">
    <property type="entry name" value="ABC transporter involved in vitamin B12 uptake, BtuC"/>
    <property type="match status" value="1"/>
</dbReference>
<organism evidence="9 10">
    <name type="scientific">Pseudonocardia hydrocarbonoxydans</name>
    <dbReference type="NCBI Taxonomy" id="76726"/>
    <lineage>
        <taxon>Bacteria</taxon>
        <taxon>Bacillati</taxon>
        <taxon>Actinomycetota</taxon>
        <taxon>Actinomycetes</taxon>
        <taxon>Pseudonocardiales</taxon>
        <taxon>Pseudonocardiaceae</taxon>
        <taxon>Pseudonocardia</taxon>
    </lineage>
</organism>
<dbReference type="Gene3D" id="1.10.3470.10">
    <property type="entry name" value="ABC transporter involved in vitamin B12 uptake, BtuC"/>
    <property type="match status" value="1"/>
</dbReference>
<keyword evidence="7 8" id="KW-0472">Membrane</keyword>